<keyword evidence="1" id="KW-0472">Membrane</keyword>
<sequence length="286" mass="33022">MKWLADNARFTLLYKHLASRADDSPTAIPSPWETQLETELGQITQSPWRKLSGRQKMLALSANLPDFGKNGLQPRHWFKALRFMQRSPARFGHVVILAILLLGITVIHTDYLLLEVSRQFQHENQPMPLVSSWLMKHGMLVAYGIMALVLLFSLNVKLQYRSLVSGFEQLNPRSRWLGHASFLHLNIAITLFLLTKLTLKQLENYWEQNAYKRMKAVIQPHQLSFMGQDLDCAELLLHQHIENAMHASSRRQKVFAYMSYLMMAAWLCTLMFGISQAFLDWGKLGI</sequence>
<evidence type="ECO:0000313" key="2">
    <source>
        <dbReference type="EMBL" id="MBW8189918.1"/>
    </source>
</evidence>
<keyword evidence="3" id="KW-1185">Reference proteome</keyword>
<feature type="transmembrane region" description="Helical" evidence="1">
    <location>
        <begin position="91"/>
        <end position="113"/>
    </location>
</feature>
<name>A0ABS7EC60_9GAMM</name>
<dbReference type="EMBL" id="JAHZSS010000002">
    <property type="protein sequence ID" value="MBW8189918.1"/>
    <property type="molecule type" value="Genomic_DNA"/>
</dbReference>
<keyword evidence="1" id="KW-0812">Transmembrane</keyword>
<evidence type="ECO:0000313" key="3">
    <source>
        <dbReference type="Proteomes" id="UP001166251"/>
    </source>
</evidence>
<dbReference type="RefSeq" id="WP_220102598.1">
    <property type="nucleotide sequence ID" value="NZ_JAHZSS010000002.1"/>
</dbReference>
<protein>
    <submittedName>
        <fullName evidence="2">Uncharacterized protein</fullName>
    </submittedName>
</protein>
<keyword evidence="1" id="KW-1133">Transmembrane helix</keyword>
<dbReference type="Proteomes" id="UP001166251">
    <property type="component" value="Unassembled WGS sequence"/>
</dbReference>
<gene>
    <name evidence="2" type="ORF">K0504_02625</name>
</gene>
<feature type="transmembrane region" description="Helical" evidence="1">
    <location>
        <begin position="254"/>
        <end position="279"/>
    </location>
</feature>
<proteinExistence type="predicted"/>
<feature type="transmembrane region" description="Helical" evidence="1">
    <location>
        <begin position="134"/>
        <end position="156"/>
    </location>
</feature>
<reference evidence="2" key="1">
    <citation type="submission" date="2021-07" db="EMBL/GenBank/DDBJ databases">
        <title>Neiella marina sp. nov., isolated from the intestinal content of sea cucumber Apostichopus japonicus.</title>
        <authorList>
            <person name="Bai X."/>
        </authorList>
    </citation>
    <scope>NUCLEOTIDE SEQUENCE</scope>
    <source>
        <strain evidence="2">126</strain>
    </source>
</reference>
<organism evidence="2 3">
    <name type="scientific">Neiella holothuriorum</name>
    <dbReference type="NCBI Taxonomy" id="2870530"/>
    <lineage>
        <taxon>Bacteria</taxon>
        <taxon>Pseudomonadati</taxon>
        <taxon>Pseudomonadota</taxon>
        <taxon>Gammaproteobacteria</taxon>
        <taxon>Alteromonadales</taxon>
        <taxon>Echinimonadaceae</taxon>
        <taxon>Neiella</taxon>
    </lineage>
</organism>
<evidence type="ECO:0000256" key="1">
    <source>
        <dbReference type="SAM" id="Phobius"/>
    </source>
</evidence>
<comment type="caution">
    <text evidence="2">The sequence shown here is derived from an EMBL/GenBank/DDBJ whole genome shotgun (WGS) entry which is preliminary data.</text>
</comment>
<accession>A0ABS7EC60</accession>